<feature type="transmembrane region" description="Helical" evidence="10">
    <location>
        <begin position="241"/>
        <end position="261"/>
    </location>
</feature>
<dbReference type="RefSeq" id="WP_173967314.1">
    <property type="nucleotide sequence ID" value="NZ_CADCST010000106.1"/>
</dbReference>
<sequence>MTESFSNLFQYLEKERIYIDKTEFEFQIQSHPDYPSLLAISDTLSFFNIENLSAKIDKTQIEILPNRYIALFAEDFGNPQFHIIEKEKEDYFLVRERGRILISKKKLEEGWGEIVLLVEKSIFEDVSTKNKENYNWFLFGIIAILFLFFLYSSKTVLPIYLFFLFSAIGVLFSIAALKDLLGTKSKLINNFCNITKSTSCASVVDSKKWKIFEVINFSDLSIVFFSSQLIALFLLTLNNKVASFFSLEKIFLLSSIPFILTSIYYQKFVEKKWCPICLAIILIILTELVFVFFIDFGFVFLLDASLLFFFSFVFTLAIWGQIKKVLNKQKELRGKLLKAIRFERNYENFKNNLLVKPKIILSNTPIILGNAESETIITIISNPFCSYCKEAHEIIESILEKHYNDLQVRIILKTNFEDENEDNRKLFRSLIHIYMLNGEKIFMQALKNWFENKNLKNWFGLFSVDTTDEFDTIFYSQNKWCQDNDYNFTPAIFINGYEYPQAYSRENLIFFIDEVIEDNF</sequence>
<evidence type="ECO:0000259" key="11">
    <source>
        <dbReference type="Pfam" id="PF07884"/>
    </source>
</evidence>
<comment type="caution">
    <text evidence="13">The sequence shown here is derived from an EMBL/GenBank/DDBJ whole genome shotgun (WGS) entry which is preliminary data.</text>
</comment>
<feature type="domain" description="Thioredoxin-like fold" evidence="12">
    <location>
        <begin position="363"/>
        <end position="513"/>
    </location>
</feature>
<name>A0ABN7ER17_9FLAO</name>
<feature type="transmembrane region" description="Helical" evidence="10">
    <location>
        <begin position="273"/>
        <end position="294"/>
    </location>
</feature>
<evidence type="ECO:0008006" key="15">
    <source>
        <dbReference type="Google" id="ProtNLM"/>
    </source>
</evidence>
<evidence type="ECO:0000256" key="7">
    <source>
        <dbReference type="ARBA" id="ARBA00023136"/>
    </source>
</evidence>
<organism evidence="13 14">
    <name type="scientific">Flavobacterium collinsii</name>
    <dbReference type="NCBI Taxonomy" id="1114861"/>
    <lineage>
        <taxon>Bacteria</taxon>
        <taxon>Pseudomonadati</taxon>
        <taxon>Bacteroidota</taxon>
        <taxon>Flavobacteriia</taxon>
        <taxon>Flavobacteriales</taxon>
        <taxon>Flavobacteriaceae</taxon>
        <taxon>Flavobacterium</taxon>
    </lineage>
</organism>
<feature type="transmembrane region" description="Helical" evidence="10">
    <location>
        <begin position="300"/>
        <end position="320"/>
    </location>
</feature>
<keyword evidence="7 10" id="KW-0472">Membrane</keyword>
<evidence type="ECO:0000256" key="3">
    <source>
        <dbReference type="ARBA" id="ARBA00022692"/>
    </source>
</evidence>
<dbReference type="Pfam" id="PF13462">
    <property type="entry name" value="Thioredoxin_4"/>
    <property type="match status" value="1"/>
</dbReference>
<evidence type="ECO:0000256" key="10">
    <source>
        <dbReference type="SAM" id="Phobius"/>
    </source>
</evidence>
<dbReference type="CDD" id="cd12921">
    <property type="entry name" value="VKOR_4"/>
    <property type="match status" value="1"/>
</dbReference>
<evidence type="ECO:0000259" key="12">
    <source>
        <dbReference type="Pfam" id="PF13462"/>
    </source>
</evidence>
<dbReference type="EMBL" id="CADCST010000106">
    <property type="protein sequence ID" value="CAA9200803.1"/>
    <property type="molecule type" value="Genomic_DNA"/>
</dbReference>
<gene>
    <name evidence="13" type="ORF">FLACOL7796_03442</name>
</gene>
<dbReference type="InterPro" id="IPR012336">
    <property type="entry name" value="Thioredoxin-like_fold"/>
</dbReference>
<dbReference type="Proteomes" id="UP000474567">
    <property type="component" value="Unassembled WGS sequence"/>
</dbReference>
<proteinExistence type="inferred from homology"/>
<keyword evidence="9" id="KW-0676">Redox-active center</keyword>
<evidence type="ECO:0000256" key="6">
    <source>
        <dbReference type="ARBA" id="ARBA00023002"/>
    </source>
</evidence>
<dbReference type="InterPro" id="IPR036249">
    <property type="entry name" value="Thioredoxin-like_sf"/>
</dbReference>
<evidence type="ECO:0000256" key="2">
    <source>
        <dbReference type="ARBA" id="ARBA00006214"/>
    </source>
</evidence>
<dbReference type="Pfam" id="PF07884">
    <property type="entry name" value="VKOR"/>
    <property type="match status" value="1"/>
</dbReference>
<dbReference type="Gene3D" id="3.40.30.10">
    <property type="entry name" value="Glutaredoxin"/>
    <property type="match status" value="1"/>
</dbReference>
<evidence type="ECO:0000256" key="4">
    <source>
        <dbReference type="ARBA" id="ARBA00022719"/>
    </source>
</evidence>
<evidence type="ECO:0000256" key="9">
    <source>
        <dbReference type="ARBA" id="ARBA00023284"/>
    </source>
</evidence>
<feature type="transmembrane region" description="Helical" evidence="10">
    <location>
        <begin position="157"/>
        <end position="177"/>
    </location>
</feature>
<accession>A0ABN7ER17</accession>
<evidence type="ECO:0000256" key="8">
    <source>
        <dbReference type="ARBA" id="ARBA00023157"/>
    </source>
</evidence>
<comment type="subcellular location">
    <subcellularLocation>
        <location evidence="1">Membrane</location>
        <topology evidence="1">Multi-pass membrane protein</topology>
    </subcellularLocation>
</comment>
<feature type="transmembrane region" description="Helical" evidence="10">
    <location>
        <begin position="134"/>
        <end position="151"/>
    </location>
</feature>
<keyword evidence="14" id="KW-1185">Reference proteome</keyword>
<keyword evidence="8" id="KW-1015">Disulfide bond</keyword>
<protein>
    <recommendedName>
        <fullName evidence="15">Vitamin K epoxide reductase domain-containing protein</fullName>
    </recommendedName>
</protein>
<keyword evidence="3 10" id="KW-0812">Transmembrane</keyword>
<comment type="similarity">
    <text evidence="2">Belongs to the VKOR family.</text>
</comment>
<evidence type="ECO:0000256" key="5">
    <source>
        <dbReference type="ARBA" id="ARBA00022989"/>
    </source>
</evidence>
<dbReference type="Gene3D" id="1.20.1440.130">
    <property type="entry name" value="VKOR domain"/>
    <property type="match status" value="1"/>
</dbReference>
<evidence type="ECO:0000256" key="1">
    <source>
        <dbReference type="ARBA" id="ARBA00004141"/>
    </source>
</evidence>
<feature type="domain" description="Vitamin K epoxide reductase" evidence="11">
    <location>
        <begin position="161"/>
        <end position="291"/>
    </location>
</feature>
<evidence type="ECO:0000313" key="14">
    <source>
        <dbReference type="Proteomes" id="UP000474567"/>
    </source>
</evidence>
<dbReference type="SUPFAM" id="SSF52833">
    <property type="entry name" value="Thioredoxin-like"/>
    <property type="match status" value="1"/>
</dbReference>
<dbReference type="InterPro" id="IPR038354">
    <property type="entry name" value="VKOR_sf"/>
</dbReference>
<reference evidence="13 14" key="1">
    <citation type="submission" date="2020-02" db="EMBL/GenBank/DDBJ databases">
        <authorList>
            <person name="Criscuolo A."/>
        </authorList>
    </citation>
    <scope>NUCLEOTIDE SEQUENCE [LARGE SCALE GENOMIC DNA]</scope>
    <source>
        <strain evidence="13">CECT7796</strain>
    </source>
</reference>
<keyword evidence="6" id="KW-0560">Oxidoreductase</keyword>
<evidence type="ECO:0000313" key="13">
    <source>
        <dbReference type="EMBL" id="CAA9200803.1"/>
    </source>
</evidence>
<dbReference type="InterPro" id="IPR012932">
    <property type="entry name" value="VKOR"/>
</dbReference>
<dbReference type="CDD" id="cd02972">
    <property type="entry name" value="DsbA_family"/>
    <property type="match status" value="1"/>
</dbReference>
<feature type="transmembrane region" description="Helical" evidence="10">
    <location>
        <begin position="214"/>
        <end position="235"/>
    </location>
</feature>
<keyword evidence="4" id="KW-0874">Quinone</keyword>
<keyword evidence="5 10" id="KW-1133">Transmembrane helix</keyword>